<dbReference type="InterPro" id="IPR000215">
    <property type="entry name" value="Serpin_fam"/>
</dbReference>
<dbReference type="CTD" id="5345"/>
<keyword evidence="5" id="KW-1185">Reference proteome</keyword>
<dbReference type="GeneID" id="129344680"/>
<accession>A0AA97KJN1</accession>
<evidence type="ECO:0000313" key="6">
    <source>
        <dbReference type="RefSeq" id="XP_054857482.1"/>
    </source>
</evidence>
<organism evidence="5 6">
    <name type="scientific">Eublepharis macularius</name>
    <name type="common">Leopard gecko</name>
    <name type="synonym">Cyrtodactylus macularius</name>
    <dbReference type="NCBI Taxonomy" id="481883"/>
    <lineage>
        <taxon>Eukaryota</taxon>
        <taxon>Metazoa</taxon>
        <taxon>Chordata</taxon>
        <taxon>Craniata</taxon>
        <taxon>Vertebrata</taxon>
        <taxon>Euteleostomi</taxon>
        <taxon>Lepidosauria</taxon>
        <taxon>Squamata</taxon>
        <taxon>Bifurcata</taxon>
        <taxon>Gekkota</taxon>
        <taxon>Eublepharidae</taxon>
        <taxon>Eublepharinae</taxon>
        <taxon>Eublepharis</taxon>
    </lineage>
</organism>
<name>A0AA97KJN1_EUBMA</name>
<dbReference type="SUPFAM" id="SSF56574">
    <property type="entry name" value="Serpins"/>
    <property type="match status" value="1"/>
</dbReference>
<dbReference type="PROSITE" id="PS00284">
    <property type="entry name" value="SERPIN"/>
    <property type="match status" value="1"/>
</dbReference>
<dbReference type="Proteomes" id="UP001190640">
    <property type="component" value="Chromosome 17"/>
</dbReference>
<feature type="compositionally biased region" description="Basic and acidic residues" evidence="2">
    <location>
        <begin position="105"/>
        <end position="118"/>
    </location>
</feature>
<dbReference type="InterPro" id="IPR042178">
    <property type="entry name" value="Serpin_sf_1"/>
</dbReference>
<dbReference type="GO" id="GO:0004867">
    <property type="term" value="F:serine-type endopeptidase inhibitor activity"/>
    <property type="evidence" value="ECO:0007669"/>
    <property type="project" value="InterPro"/>
</dbReference>
<feature type="region of interest" description="Disordered" evidence="2">
    <location>
        <begin position="499"/>
        <end position="526"/>
    </location>
</feature>
<evidence type="ECO:0000256" key="1">
    <source>
        <dbReference type="RuleBase" id="RU000411"/>
    </source>
</evidence>
<dbReference type="InterPro" id="IPR036186">
    <property type="entry name" value="Serpin_sf"/>
</dbReference>
<dbReference type="InterPro" id="IPR042185">
    <property type="entry name" value="Serpin_sf_2"/>
</dbReference>
<protein>
    <submittedName>
        <fullName evidence="6 7">Alpha-2-antiplasmin isoform X1</fullName>
    </submittedName>
</protein>
<sequence>MAALPWTRALLCLAVLLHSRTPASAQDEAVLQERVQIQLPISLQEFSSAIAQPDPAVTQGPEAESVLVNSNVPSSVPEIQEGPLDGTLLQCSTLEVGMPCLTDEGTAKPEMGPDKPEEQQNSSLEGEEEAGRGCNEDLPPEKMRMIAEAMLKFTVDLVREVELEKQQDNLFLSPLSITLALAHLALGAANHTEKALLEMLHLEKVPCLHQALSQVHRQLDKAMLSVAARLYLQKGFQVKEKFLEDSERFYKAKPALLSGNGEEDLAAINNWVKEATRGQIPKILSELPVNVAMILLNAVHFQGFWKTKFDPELTEPGMFYLDDEFAVSVEMMKAPKYALSWYNLDSLEVQVARFPFKGNMSFVAIVPNHFERNVSQLLSDLCQACHFSDFPKERPTMVKMPKLHLQDQLELNQAISQLGLGELFSSPDFRRIAEGPLFVSSIWHHSALELAETGVEASAATSVVMSRSLSTFILNQPFVFLILDDTTGIPLFFGSIRNPNPSAPKQRKEQEELPDKQDLAHNTIPK</sequence>
<dbReference type="CDD" id="cd02053">
    <property type="entry name" value="serpinF2_A2AP"/>
    <property type="match status" value="1"/>
</dbReference>
<evidence type="ECO:0000256" key="3">
    <source>
        <dbReference type="SAM" id="SignalP"/>
    </source>
</evidence>
<dbReference type="SMART" id="SM00093">
    <property type="entry name" value="SERPIN"/>
    <property type="match status" value="1"/>
</dbReference>
<dbReference type="KEGG" id="emc:129344680"/>
<dbReference type="AlphaFoldDB" id="A0AA97KJN1"/>
<evidence type="ECO:0000313" key="7">
    <source>
        <dbReference type="RefSeq" id="XP_054857483.1"/>
    </source>
</evidence>
<dbReference type="GO" id="GO:0005615">
    <property type="term" value="C:extracellular space"/>
    <property type="evidence" value="ECO:0007669"/>
    <property type="project" value="InterPro"/>
</dbReference>
<feature type="region of interest" description="Disordered" evidence="2">
    <location>
        <begin position="101"/>
        <end position="138"/>
    </location>
</feature>
<dbReference type="Gene3D" id="3.30.497.10">
    <property type="entry name" value="Antithrombin, subunit I, domain 2"/>
    <property type="match status" value="1"/>
</dbReference>
<reference evidence="6 7" key="1">
    <citation type="submission" date="2025-04" db="UniProtKB">
        <authorList>
            <consortium name="RefSeq"/>
        </authorList>
    </citation>
    <scope>IDENTIFICATION</scope>
    <source>
        <tissue evidence="6 7">Blood</tissue>
    </source>
</reference>
<feature type="signal peptide" evidence="3">
    <location>
        <begin position="1"/>
        <end position="25"/>
    </location>
</feature>
<comment type="similarity">
    <text evidence="1">Belongs to the serpin family.</text>
</comment>
<evidence type="ECO:0000259" key="4">
    <source>
        <dbReference type="SMART" id="SM00093"/>
    </source>
</evidence>
<dbReference type="InterPro" id="IPR023795">
    <property type="entry name" value="Serpin_CS"/>
</dbReference>
<proteinExistence type="inferred from homology"/>
<evidence type="ECO:0000256" key="2">
    <source>
        <dbReference type="SAM" id="MobiDB-lite"/>
    </source>
</evidence>
<dbReference type="Pfam" id="PF00079">
    <property type="entry name" value="Serpin"/>
    <property type="match status" value="1"/>
</dbReference>
<keyword evidence="3" id="KW-0732">Signal</keyword>
<feature type="domain" description="Serpin" evidence="4">
    <location>
        <begin position="155"/>
        <end position="499"/>
    </location>
</feature>
<feature type="compositionally biased region" description="Basic and acidic residues" evidence="2">
    <location>
        <begin position="129"/>
        <end position="138"/>
    </location>
</feature>
<dbReference type="RefSeq" id="XP_054857483.1">
    <property type="nucleotide sequence ID" value="XM_055001508.1"/>
</dbReference>
<dbReference type="GO" id="GO:0051918">
    <property type="term" value="P:negative regulation of fibrinolysis"/>
    <property type="evidence" value="ECO:0007669"/>
    <property type="project" value="InterPro"/>
</dbReference>
<dbReference type="Gene3D" id="2.30.39.10">
    <property type="entry name" value="Alpha-1-antitrypsin, domain 1"/>
    <property type="match status" value="1"/>
</dbReference>
<evidence type="ECO:0000313" key="5">
    <source>
        <dbReference type="Proteomes" id="UP001190640"/>
    </source>
</evidence>
<dbReference type="PANTHER" id="PTHR11461">
    <property type="entry name" value="SERINE PROTEASE INHIBITOR, SERPIN"/>
    <property type="match status" value="1"/>
</dbReference>
<feature type="compositionally biased region" description="Basic and acidic residues" evidence="2">
    <location>
        <begin position="506"/>
        <end position="519"/>
    </location>
</feature>
<gene>
    <name evidence="6 7" type="primary">SERPINF2</name>
</gene>
<dbReference type="PANTHER" id="PTHR11461:SF20">
    <property type="entry name" value="ALPHA-2-ANTIPLASMIN"/>
    <property type="match status" value="1"/>
</dbReference>
<dbReference type="InterPro" id="IPR023796">
    <property type="entry name" value="Serpin_dom"/>
</dbReference>
<dbReference type="RefSeq" id="XP_054857482.1">
    <property type="nucleotide sequence ID" value="XM_055001507.1"/>
</dbReference>
<feature type="chain" id="PRO_5044705622" evidence="3">
    <location>
        <begin position="26"/>
        <end position="526"/>
    </location>
</feature>
<dbReference type="InterPro" id="IPR033833">
    <property type="entry name" value="Alpha2AP_serpin_dom"/>
</dbReference>